<feature type="transmembrane region" description="Helical" evidence="1">
    <location>
        <begin position="12"/>
        <end position="41"/>
    </location>
</feature>
<proteinExistence type="predicted"/>
<keyword evidence="1" id="KW-1133">Transmembrane helix</keyword>
<evidence type="ECO:0000256" key="1">
    <source>
        <dbReference type="SAM" id="Phobius"/>
    </source>
</evidence>
<dbReference type="RefSeq" id="WP_175545772.1">
    <property type="nucleotide sequence ID" value="NZ_FPJE01000009.1"/>
</dbReference>
<accession>A0A1K1PRF6</accession>
<dbReference type="EMBL" id="FPJE01000009">
    <property type="protein sequence ID" value="SFW50314.1"/>
    <property type="molecule type" value="Genomic_DNA"/>
</dbReference>
<organism evidence="2 3">
    <name type="scientific">Sinomicrobium oceani</name>
    <dbReference type="NCBI Taxonomy" id="1150368"/>
    <lineage>
        <taxon>Bacteria</taxon>
        <taxon>Pseudomonadati</taxon>
        <taxon>Bacteroidota</taxon>
        <taxon>Flavobacteriia</taxon>
        <taxon>Flavobacteriales</taxon>
        <taxon>Flavobacteriaceae</taxon>
        <taxon>Sinomicrobium</taxon>
    </lineage>
</organism>
<gene>
    <name evidence="2" type="ORF">SAMN02927921_01984</name>
</gene>
<evidence type="ECO:0000313" key="3">
    <source>
        <dbReference type="Proteomes" id="UP000182248"/>
    </source>
</evidence>
<keyword evidence="1" id="KW-0472">Membrane</keyword>
<keyword evidence="1" id="KW-0812">Transmembrane</keyword>
<name>A0A1K1PRF6_9FLAO</name>
<evidence type="ECO:0000313" key="2">
    <source>
        <dbReference type="EMBL" id="SFW50314.1"/>
    </source>
</evidence>
<keyword evidence="3" id="KW-1185">Reference proteome</keyword>
<protein>
    <submittedName>
        <fullName evidence="2">Uncharacterized protein</fullName>
    </submittedName>
</protein>
<reference evidence="2 3" key="1">
    <citation type="submission" date="2016-11" db="EMBL/GenBank/DDBJ databases">
        <authorList>
            <person name="Jaros S."/>
            <person name="Januszkiewicz K."/>
            <person name="Wedrychowicz H."/>
        </authorList>
    </citation>
    <scope>NUCLEOTIDE SEQUENCE [LARGE SCALE GENOMIC DNA]</scope>
    <source>
        <strain evidence="2 3">CGMCC 1.12145</strain>
    </source>
</reference>
<dbReference type="Proteomes" id="UP000182248">
    <property type="component" value="Unassembled WGS sequence"/>
</dbReference>
<sequence>MFGNKKTSQIIMIIAAAITVFGVITGRFFFLFLILPLGFLFNKKED</sequence>
<dbReference type="AlphaFoldDB" id="A0A1K1PRF6"/>